<evidence type="ECO:0000259" key="3">
    <source>
        <dbReference type="Pfam" id="PF01569"/>
    </source>
</evidence>
<accession>A0A5N6S2E9</accession>
<feature type="transmembrane region" description="Helical" evidence="2">
    <location>
        <begin position="380"/>
        <end position="397"/>
    </location>
</feature>
<dbReference type="OrthoDB" id="3240395at2"/>
<dbReference type="InterPro" id="IPR000326">
    <property type="entry name" value="PAP2/HPO"/>
</dbReference>
<dbReference type="Proteomes" id="UP000325415">
    <property type="component" value="Unassembled WGS sequence"/>
</dbReference>
<feature type="compositionally biased region" description="Acidic residues" evidence="1">
    <location>
        <begin position="42"/>
        <end position="51"/>
    </location>
</feature>
<dbReference type="AlphaFoldDB" id="A0A5N6S2E9"/>
<feature type="compositionally biased region" description="Polar residues" evidence="1">
    <location>
        <begin position="136"/>
        <end position="146"/>
    </location>
</feature>
<feature type="compositionally biased region" description="Low complexity" evidence="1">
    <location>
        <begin position="148"/>
        <end position="163"/>
    </location>
</feature>
<feature type="transmembrane region" description="Helical" evidence="2">
    <location>
        <begin position="288"/>
        <end position="307"/>
    </location>
</feature>
<keyword evidence="2" id="KW-0812">Transmembrane</keyword>
<keyword evidence="2" id="KW-1133">Transmembrane helix</keyword>
<dbReference type="GeneID" id="78127606"/>
<feature type="transmembrane region" description="Helical" evidence="2">
    <location>
        <begin position="450"/>
        <end position="477"/>
    </location>
</feature>
<feature type="transmembrane region" description="Helical" evidence="2">
    <location>
        <begin position="417"/>
        <end position="438"/>
    </location>
</feature>
<dbReference type="Pfam" id="PF01569">
    <property type="entry name" value="PAP2"/>
    <property type="match status" value="1"/>
</dbReference>
<feature type="compositionally biased region" description="Pro residues" evidence="1">
    <location>
        <begin position="93"/>
        <end position="105"/>
    </location>
</feature>
<dbReference type="InterPro" id="IPR036938">
    <property type="entry name" value="PAP2/HPO_sf"/>
</dbReference>
<dbReference type="EMBL" id="QDAG01000008">
    <property type="protein sequence ID" value="KAE8127407.1"/>
    <property type="molecule type" value="Genomic_DNA"/>
</dbReference>
<reference evidence="4 5" key="1">
    <citation type="submission" date="2018-04" db="EMBL/GenBank/DDBJ databases">
        <authorList>
            <person name="Eckel V.P."/>
            <person name="Vogel R.F."/>
        </authorList>
    </citation>
    <scope>NUCLEOTIDE SEQUENCE [LARGE SCALE GENOMIC DNA]</scope>
    <source>
        <strain evidence="5">TMW 2.1764</strain>
    </source>
</reference>
<gene>
    <name evidence="4" type="ORF">DDE84_07920</name>
</gene>
<feature type="compositionally biased region" description="Acidic residues" evidence="1">
    <location>
        <begin position="1"/>
        <end position="11"/>
    </location>
</feature>
<dbReference type="CDD" id="cd01610">
    <property type="entry name" value="PAP2_like"/>
    <property type="match status" value="1"/>
</dbReference>
<sequence>MSDETESEFEPDAVARDPNNPDDAGDMRNDADSADTAAATPEDAESAEDTENVGNTEISGNADGEHGAAEAGGADGASNANDTDDASSASPSVPMPVFTPLPEPPASAGLPTSASPAASSHGAFATLGDDSPHSLKVQSGQSNQVDDLTGLIGPQGPQGLQSGRSAHDSQSGSASQDGLGHDSDPDLDLDHGLARLDPLTVRPRMSSRILCVAFALIFAAFAAGVWWLGVHMMSGQNYDDAVYTGLRGSIAGWFSPLTTMFTNSSLVIGLSVAIIVVAVAVAALRRRWWLLGQMAVVGLLFWAVHYLKDVLPRPFIVNTASSKLNSAPSGHTLLAAAAGVLLLIAVGRAWRALAALLASVYAVLVGLSVIVGQWHRPTDVIMAILLIGAVTLLVLAFTRASGMDAPGKRASSPSIQIVASVMITAGVLGCLYAGYIIWQLAPGLPLSEQWTHSGAIASAIVLIAAASALVFGLVLAMRQLTASPLSKLGLVGAPPEPPTAPQQKAK</sequence>
<organism evidence="4 5">
    <name type="scientific">Bifidobacterium tibiigranuli</name>
    <dbReference type="NCBI Taxonomy" id="2172043"/>
    <lineage>
        <taxon>Bacteria</taxon>
        <taxon>Bacillati</taxon>
        <taxon>Actinomycetota</taxon>
        <taxon>Actinomycetes</taxon>
        <taxon>Bifidobacteriales</taxon>
        <taxon>Bifidobacteriaceae</taxon>
        <taxon>Bifidobacterium</taxon>
    </lineage>
</organism>
<feature type="transmembrane region" description="Helical" evidence="2">
    <location>
        <begin position="327"/>
        <end position="346"/>
    </location>
</feature>
<dbReference type="RefSeq" id="WP_152581170.1">
    <property type="nucleotide sequence ID" value="NZ_QDAG01000008.1"/>
</dbReference>
<keyword evidence="2" id="KW-0472">Membrane</keyword>
<evidence type="ECO:0000313" key="5">
    <source>
        <dbReference type="Proteomes" id="UP000325415"/>
    </source>
</evidence>
<name>A0A5N6S2E9_9BIFI</name>
<proteinExistence type="predicted"/>
<evidence type="ECO:0000256" key="2">
    <source>
        <dbReference type="SAM" id="Phobius"/>
    </source>
</evidence>
<feature type="compositionally biased region" description="Low complexity" evidence="1">
    <location>
        <begin position="69"/>
        <end position="90"/>
    </location>
</feature>
<evidence type="ECO:0000313" key="4">
    <source>
        <dbReference type="EMBL" id="KAE8127407.1"/>
    </source>
</evidence>
<evidence type="ECO:0000256" key="1">
    <source>
        <dbReference type="SAM" id="MobiDB-lite"/>
    </source>
</evidence>
<feature type="region of interest" description="Disordered" evidence="1">
    <location>
        <begin position="1"/>
        <end position="186"/>
    </location>
</feature>
<dbReference type="Gene3D" id="1.20.144.10">
    <property type="entry name" value="Phosphatidic acid phosphatase type 2/haloperoxidase"/>
    <property type="match status" value="1"/>
</dbReference>
<feature type="domain" description="Phosphatidic acid phosphatase type 2/haloperoxidase" evidence="3">
    <location>
        <begin position="293"/>
        <end position="397"/>
    </location>
</feature>
<protein>
    <submittedName>
        <fullName evidence="4">PAP2 family protein</fullName>
    </submittedName>
</protein>
<dbReference type="SUPFAM" id="SSF48317">
    <property type="entry name" value="Acid phosphatase/Vanadium-dependent haloperoxidase"/>
    <property type="match status" value="1"/>
</dbReference>
<comment type="caution">
    <text evidence="4">The sequence shown here is derived from an EMBL/GenBank/DDBJ whole genome shotgun (WGS) entry which is preliminary data.</text>
</comment>
<feature type="transmembrane region" description="Helical" evidence="2">
    <location>
        <begin position="353"/>
        <end position="374"/>
    </location>
</feature>
<keyword evidence="5" id="KW-1185">Reference proteome</keyword>
<feature type="transmembrane region" description="Helical" evidence="2">
    <location>
        <begin position="261"/>
        <end position="281"/>
    </location>
</feature>
<feature type="transmembrane region" description="Helical" evidence="2">
    <location>
        <begin position="209"/>
        <end position="229"/>
    </location>
</feature>